<dbReference type="SUPFAM" id="SSF56601">
    <property type="entry name" value="beta-lactamase/transpeptidase-like"/>
    <property type="match status" value="1"/>
</dbReference>
<evidence type="ECO:0000259" key="2">
    <source>
        <dbReference type="Pfam" id="PF11954"/>
    </source>
</evidence>
<dbReference type="PANTHER" id="PTHR46825">
    <property type="entry name" value="D-ALANYL-D-ALANINE-CARBOXYPEPTIDASE/ENDOPEPTIDASE AMPH"/>
    <property type="match status" value="1"/>
</dbReference>
<dbReference type="AlphaFoldDB" id="A0A7I7U2B2"/>
<dbReference type="InterPro" id="IPR021860">
    <property type="entry name" value="Peptidase_S12_Pab87-rel_C"/>
</dbReference>
<feature type="domain" description="Beta-lactamase-related" evidence="1">
    <location>
        <begin position="77"/>
        <end position="407"/>
    </location>
</feature>
<dbReference type="GO" id="GO:0016787">
    <property type="term" value="F:hydrolase activity"/>
    <property type="evidence" value="ECO:0007669"/>
    <property type="project" value="UniProtKB-KW"/>
</dbReference>
<dbReference type="PANTHER" id="PTHR46825:SF15">
    <property type="entry name" value="BETA-LACTAMASE-RELATED DOMAIN-CONTAINING PROTEIN"/>
    <property type="match status" value="1"/>
</dbReference>
<gene>
    <name evidence="3" type="ORF">MPRF_23910</name>
</gene>
<keyword evidence="3" id="KW-0378">Hydrolase</keyword>
<evidence type="ECO:0000313" key="4">
    <source>
        <dbReference type="Proteomes" id="UP000466554"/>
    </source>
</evidence>
<dbReference type="EMBL" id="AP022598">
    <property type="protein sequence ID" value="BBY75492.1"/>
    <property type="molecule type" value="Genomic_DNA"/>
</dbReference>
<dbReference type="Gene3D" id="3.40.710.10">
    <property type="entry name" value="DD-peptidase/beta-lactamase superfamily"/>
    <property type="match status" value="1"/>
</dbReference>
<dbReference type="Pfam" id="PF00144">
    <property type="entry name" value="Beta-lactamase"/>
    <property type="match status" value="1"/>
</dbReference>
<proteinExistence type="predicted"/>
<dbReference type="InterPro" id="IPR050491">
    <property type="entry name" value="AmpC-like"/>
</dbReference>
<feature type="domain" description="Peptidase S12 Pab87-related C-terminal" evidence="2">
    <location>
        <begin position="452"/>
        <end position="517"/>
    </location>
</feature>
<dbReference type="InterPro" id="IPR001466">
    <property type="entry name" value="Beta-lactam-related"/>
</dbReference>
<evidence type="ECO:0000313" key="3">
    <source>
        <dbReference type="EMBL" id="BBY75492.1"/>
    </source>
</evidence>
<dbReference type="Proteomes" id="UP000466554">
    <property type="component" value="Chromosome"/>
</dbReference>
<reference evidence="3 4" key="1">
    <citation type="journal article" date="2019" name="Emerg. Microbes Infect.">
        <title>Comprehensive subspecies identification of 175 nontuberculous mycobacteria species based on 7547 genomic profiles.</title>
        <authorList>
            <person name="Matsumoto Y."/>
            <person name="Kinjo T."/>
            <person name="Motooka D."/>
            <person name="Nabeya D."/>
            <person name="Jung N."/>
            <person name="Uechi K."/>
            <person name="Horii T."/>
            <person name="Iida T."/>
            <person name="Fujita J."/>
            <person name="Nakamura S."/>
        </authorList>
    </citation>
    <scope>NUCLEOTIDE SEQUENCE [LARGE SCALE GENOMIC DNA]</scope>
    <source>
        <strain evidence="3 4">JCM 6367</strain>
    </source>
</reference>
<name>A0A7I7U2B2_MYCPF</name>
<protein>
    <submittedName>
        <fullName evidence="3">Serine hydrolase</fullName>
    </submittedName>
</protein>
<organism evidence="3 4">
    <name type="scientific">Mycolicibacterium parafortuitum</name>
    <name type="common">Mycobacterium parafortuitum</name>
    <dbReference type="NCBI Taxonomy" id="39692"/>
    <lineage>
        <taxon>Bacteria</taxon>
        <taxon>Bacillati</taxon>
        <taxon>Actinomycetota</taxon>
        <taxon>Actinomycetes</taxon>
        <taxon>Mycobacteriales</taxon>
        <taxon>Mycobacteriaceae</taxon>
        <taxon>Mycolicibacterium</taxon>
    </lineage>
</organism>
<dbReference type="Gene3D" id="2.40.128.600">
    <property type="match status" value="1"/>
</dbReference>
<dbReference type="InterPro" id="IPR012338">
    <property type="entry name" value="Beta-lactam/transpept-like"/>
</dbReference>
<sequence>MLIMNPLAGLNGSSRKRSSVLGALAAVALLAGCTAGSEAPAPTSTAAPDRALSDVPPPLVPALPLPENAVADAVAKLDGLAEELMTKSGIPGMAVAVVHGGETVYAKGFGVKNNTLSDGPDNKVDADTVFQLASLSKPLSATVVAALVGRGDVGWDTPIASRLPWFALSDPAVTPMVTVGDMFSHRSGLPDHAGDLLEDLGYDRRQVLERLRDLPLRPFRTSYAYTNFGLTAGAEAVAAGAGKSWEDLAAETLLRPLGMESTSYQFADYAGRRDRAVGHIRIDDEYQPRYVRDAQAQSPAGGASSSVTDMTRWMAMVLAQGNHAGNQLIDPNALLPAITPQVTSSPATEPAMRAGFYGYGFNVGTTSAARTQLSHSGGFELGAATNVLFLPSADVAIVALTNATPTGIPETLTAQFADLVQFGEIRQDWYALYDKAFADMSKPLGSLVGQQRPADAQTHGPLDAYTGVYQNAYWGPATVTERDGALELALGPRGVFDLQPWNDNVFTFAISSENAPPGTVSTATFEGGALRLEYFDEEGNGVFVK</sequence>
<dbReference type="Pfam" id="PF11954">
    <property type="entry name" value="DUF3471"/>
    <property type="match status" value="1"/>
</dbReference>
<accession>A0A7I7U2B2</accession>
<evidence type="ECO:0000259" key="1">
    <source>
        <dbReference type="Pfam" id="PF00144"/>
    </source>
</evidence>